<sequence length="87" mass="9756">MGEACLQPKAIDGTRGRKPRSFCGLWKSISARLFQTSSEDSLTFLDQRLERMETKVKAMTAELKELNKPASESSHAADPADDDLVRW</sequence>
<reference evidence="2 3" key="1">
    <citation type="submission" date="2024-06" db="EMBL/GenBank/DDBJ databases">
        <authorList>
            <person name="Kraege A."/>
            <person name="Thomma B."/>
        </authorList>
    </citation>
    <scope>NUCLEOTIDE SEQUENCE [LARGE SCALE GENOMIC DNA]</scope>
</reference>
<evidence type="ECO:0000256" key="1">
    <source>
        <dbReference type="SAM" id="MobiDB-lite"/>
    </source>
</evidence>
<proteinExistence type="predicted"/>
<dbReference type="EMBL" id="CAXHTA020000011">
    <property type="protein sequence ID" value="CAL5224682.1"/>
    <property type="molecule type" value="Genomic_DNA"/>
</dbReference>
<evidence type="ECO:0000313" key="2">
    <source>
        <dbReference type="EMBL" id="CAL5224682.1"/>
    </source>
</evidence>
<keyword evidence="3" id="KW-1185">Reference proteome</keyword>
<name>A0ABP1G4C6_9CHLO</name>
<feature type="region of interest" description="Disordered" evidence="1">
    <location>
        <begin position="64"/>
        <end position="87"/>
    </location>
</feature>
<dbReference type="Proteomes" id="UP001497392">
    <property type="component" value="Unassembled WGS sequence"/>
</dbReference>
<evidence type="ECO:0000313" key="3">
    <source>
        <dbReference type="Proteomes" id="UP001497392"/>
    </source>
</evidence>
<gene>
    <name evidence="2" type="primary">g7406</name>
    <name evidence="2" type="ORF">VP750_LOCUS6341</name>
</gene>
<accession>A0ABP1G4C6</accession>
<organism evidence="2 3">
    <name type="scientific">Coccomyxa viridis</name>
    <dbReference type="NCBI Taxonomy" id="1274662"/>
    <lineage>
        <taxon>Eukaryota</taxon>
        <taxon>Viridiplantae</taxon>
        <taxon>Chlorophyta</taxon>
        <taxon>core chlorophytes</taxon>
        <taxon>Trebouxiophyceae</taxon>
        <taxon>Trebouxiophyceae incertae sedis</taxon>
        <taxon>Coccomyxaceae</taxon>
        <taxon>Coccomyxa</taxon>
    </lineage>
</organism>
<protein>
    <submittedName>
        <fullName evidence="2">G7406 protein</fullName>
    </submittedName>
</protein>
<comment type="caution">
    <text evidence="2">The sequence shown here is derived from an EMBL/GenBank/DDBJ whole genome shotgun (WGS) entry which is preliminary data.</text>
</comment>